<organism evidence="9 10">
    <name type="scientific">Fredinandcohnia quinoae</name>
    <dbReference type="NCBI Taxonomy" id="2918902"/>
    <lineage>
        <taxon>Bacteria</taxon>
        <taxon>Bacillati</taxon>
        <taxon>Bacillota</taxon>
        <taxon>Bacilli</taxon>
        <taxon>Bacillales</taxon>
        <taxon>Bacillaceae</taxon>
        <taxon>Fredinandcohnia</taxon>
    </lineage>
</organism>
<evidence type="ECO:0000256" key="2">
    <source>
        <dbReference type="ARBA" id="ARBA00022448"/>
    </source>
</evidence>
<feature type="transmembrane region" description="Helical" evidence="7">
    <location>
        <begin position="65"/>
        <end position="85"/>
    </location>
</feature>
<keyword evidence="4 7" id="KW-0812">Transmembrane</keyword>
<dbReference type="PANTHER" id="PTHR23521">
    <property type="entry name" value="TRANSPORTER MFS SUPERFAMILY"/>
    <property type="match status" value="1"/>
</dbReference>
<feature type="transmembrane region" description="Helical" evidence="7">
    <location>
        <begin position="238"/>
        <end position="258"/>
    </location>
</feature>
<dbReference type="InterPro" id="IPR047200">
    <property type="entry name" value="MFS_YcaD-like"/>
</dbReference>
<dbReference type="GO" id="GO:0005886">
    <property type="term" value="C:plasma membrane"/>
    <property type="evidence" value="ECO:0007669"/>
    <property type="project" value="UniProtKB-SubCell"/>
</dbReference>
<keyword evidence="6 7" id="KW-0472">Membrane</keyword>
<feature type="transmembrane region" description="Helical" evidence="7">
    <location>
        <begin position="201"/>
        <end position="218"/>
    </location>
</feature>
<sequence>MKIRFWILVSIVAISGFSQGMLLPLIAVIFENSGLSSSLNGLNATGLYIGILLASPFMEHPLRKYGYKPVIIIGGLLVILALGLFPIWKSFWFWFILRLLIGIGDHALHFGTQTWITSFSPENKRGRNISLYGLFFGVGFAVGPLMTPLVHINESLPFILSSILCLIGWSFLFLLKNELPEHEQEVGVNSFLETLKRFSKAWKYGWVAFLPPLAYGFLESSLNGSFPVYGLRIGISVPNVSILLTSFAIGGIITQLPLGILSDRFGRRNIMLIVLFLGFLSFTTASFVEHSFIGLALSFFVSGMVVGSTFSLGISYMADLMPKSLLPTGNLLCGIFFSLGSLGGPFIGGLFIQYFKHISFFTIISTLLLIIFIVLFVFGKRTLVAVRQ</sequence>
<evidence type="ECO:0000256" key="3">
    <source>
        <dbReference type="ARBA" id="ARBA00022475"/>
    </source>
</evidence>
<evidence type="ECO:0000259" key="8">
    <source>
        <dbReference type="PROSITE" id="PS50850"/>
    </source>
</evidence>
<evidence type="ECO:0000313" key="10">
    <source>
        <dbReference type="Proteomes" id="UP001431131"/>
    </source>
</evidence>
<evidence type="ECO:0000256" key="4">
    <source>
        <dbReference type="ARBA" id="ARBA00022692"/>
    </source>
</evidence>
<dbReference type="AlphaFoldDB" id="A0AAW5DUD3"/>
<dbReference type="EMBL" id="JAKTTI010000002">
    <property type="protein sequence ID" value="MCH1624242.1"/>
    <property type="molecule type" value="Genomic_DNA"/>
</dbReference>
<feature type="transmembrane region" description="Helical" evidence="7">
    <location>
        <begin position="330"/>
        <end position="352"/>
    </location>
</feature>
<dbReference type="RefSeq" id="WP_240252489.1">
    <property type="nucleotide sequence ID" value="NZ_JAKTTI010000002.1"/>
</dbReference>
<name>A0AAW5DUD3_9BACI</name>
<dbReference type="SUPFAM" id="SSF103473">
    <property type="entry name" value="MFS general substrate transporter"/>
    <property type="match status" value="1"/>
</dbReference>
<feature type="transmembrane region" description="Helical" evidence="7">
    <location>
        <begin position="7"/>
        <end position="30"/>
    </location>
</feature>
<dbReference type="GO" id="GO:0022857">
    <property type="term" value="F:transmembrane transporter activity"/>
    <property type="evidence" value="ECO:0007669"/>
    <property type="project" value="InterPro"/>
</dbReference>
<protein>
    <submittedName>
        <fullName evidence="9">MFS transporter</fullName>
    </submittedName>
</protein>
<feature type="transmembrane region" description="Helical" evidence="7">
    <location>
        <begin position="42"/>
        <end position="58"/>
    </location>
</feature>
<keyword evidence="3" id="KW-1003">Cell membrane</keyword>
<feature type="transmembrane region" description="Helical" evidence="7">
    <location>
        <begin position="294"/>
        <end position="318"/>
    </location>
</feature>
<dbReference type="Pfam" id="PF07690">
    <property type="entry name" value="MFS_1"/>
    <property type="match status" value="1"/>
</dbReference>
<feature type="transmembrane region" description="Helical" evidence="7">
    <location>
        <begin position="129"/>
        <end position="150"/>
    </location>
</feature>
<feature type="transmembrane region" description="Helical" evidence="7">
    <location>
        <begin position="270"/>
        <end position="288"/>
    </location>
</feature>
<comment type="subcellular location">
    <subcellularLocation>
        <location evidence="1">Cell membrane</location>
        <topology evidence="1">Multi-pass membrane protein</topology>
    </subcellularLocation>
</comment>
<feature type="transmembrane region" description="Helical" evidence="7">
    <location>
        <begin position="91"/>
        <end position="108"/>
    </location>
</feature>
<dbReference type="PANTHER" id="PTHR23521:SF2">
    <property type="entry name" value="TRANSPORTER MFS SUPERFAMILY"/>
    <property type="match status" value="1"/>
</dbReference>
<dbReference type="Pfam" id="PF00083">
    <property type="entry name" value="Sugar_tr"/>
    <property type="match status" value="1"/>
</dbReference>
<evidence type="ECO:0000256" key="5">
    <source>
        <dbReference type="ARBA" id="ARBA00022989"/>
    </source>
</evidence>
<dbReference type="Gene3D" id="1.20.1250.20">
    <property type="entry name" value="MFS general substrate transporter like domains"/>
    <property type="match status" value="2"/>
</dbReference>
<evidence type="ECO:0000256" key="6">
    <source>
        <dbReference type="ARBA" id="ARBA00023136"/>
    </source>
</evidence>
<proteinExistence type="predicted"/>
<keyword evidence="2" id="KW-0813">Transport</keyword>
<dbReference type="InterPro" id="IPR005828">
    <property type="entry name" value="MFS_sugar_transport-like"/>
</dbReference>
<evidence type="ECO:0000256" key="7">
    <source>
        <dbReference type="SAM" id="Phobius"/>
    </source>
</evidence>
<feature type="domain" description="Major facilitator superfamily (MFS) profile" evidence="8">
    <location>
        <begin position="4"/>
        <end position="383"/>
    </location>
</feature>
<dbReference type="CDD" id="cd17477">
    <property type="entry name" value="MFS_YcaD_like"/>
    <property type="match status" value="1"/>
</dbReference>
<feature type="transmembrane region" description="Helical" evidence="7">
    <location>
        <begin position="358"/>
        <end position="378"/>
    </location>
</feature>
<dbReference type="InterPro" id="IPR011701">
    <property type="entry name" value="MFS"/>
</dbReference>
<dbReference type="Proteomes" id="UP001431131">
    <property type="component" value="Unassembled WGS sequence"/>
</dbReference>
<dbReference type="InterPro" id="IPR036259">
    <property type="entry name" value="MFS_trans_sf"/>
</dbReference>
<comment type="caution">
    <text evidence="9">The sequence shown here is derived from an EMBL/GenBank/DDBJ whole genome shotgun (WGS) entry which is preliminary data.</text>
</comment>
<evidence type="ECO:0000313" key="9">
    <source>
        <dbReference type="EMBL" id="MCH1624242.1"/>
    </source>
</evidence>
<feature type="transmembrane region" description="Helical" evidence="7">
    <location>
        <begin position="156"/>
        <end position="175"/>
    </location>
</feature>
<dbReference type="InterPro" id="IPR020846">
    <property type="entry name" value="MFS_dom"/>
</dbReference>
<gene>
    <name evidence="9" type="ORF">MJG50_02785</name>
</gene>
<keyword evidence="10" id="KW-1185">Reference proteome</keyword>
<accession>A0AAW5DUD3</accession>
<keyword evidence="5 7" id="KW-1133">Transmembrane helix</keyword>
<dbReference type="PROSITE" id="PS50850">
    <property type="entry name" value="MFS"/>
    <property type="match status" value="1"/>
</dbReference>
<evidence type="ECO:0000256" key="1">
    <source>
        <dbReference type="ARBA" id="ARBA00004651"/>
    </source>
</evidence>
<reference evidence="9" key="1">
    <citation type="submission" date="2022-02" db="EMBL/GenBank/DDBJ databases">
        <title>Fredinandcohnia quinoae sp. nov. isolated from Chenopodium quinoa seeds.</title>
        <authorList>
            <person name="Saati-Santamaria Z."/>
            <person name="Flores-Felix J.D."/>
            <person name="Igual J.M."/>
            <person name="Velazquez E."/>
            <person name="Garcia-Fraile P."/>
            <person name="Martinez-Molina E."/>
        </authorList>
    </citation>
    <scope>NUCLEOTIDE SEQUENCE</scope>
    <source>
        <strain evidence="9">SECRCQ15</strain>
    </source>
</reference>